<evidence type="ECO:0000256" key="6">
    <source>
        <dbReference type="ARBA" id="ARBA00023136"/>
    </source>
</evidence>
<keyword evidence="4 8" id="KW-0812">Transmembrane</keyword>
<protein>
    <recommendedName>
        <fullName evidence="8">Anoctamin</fullName>
    </recommendedName>
</protein>
<feature type="transmembrane region" description="Helical" evidence="8">
    <location>
        <begin position="275"/>
        <end position="295"/>
    </location>
</feature>
<comment type="subcellular location">
    <subcellularLocation>
        <location evidence="1">Cell membrane</location>
        <topology evidence="1">Multi-pass membrane protein</topology>
    </subcellularLocation>
    <subcellularLocation>
        <location evidence="8">Membrane</location>
        <topology evidence="8">Multi-pass membrane protein</topology>
    </subcellularLocation>
</comment>
<dbReference type="InterPro" id="IPR049452">
    <property type="entry name" value="Anoctamin_TM"/>
</dbReference>
<evidence type="ECO:0000256" key="8">
    <source>
        <dbReference type="RuleBase" id="RU280814"/>
    </source>
</evidence>
<feature type="compositionally biased region" description="Acidic residues" evidence="9">
    <location>
        <begin position="185"/>
        <end position="197"/>
    </location>
</feature>
<keyword evidence="7" id="KW-0325">Glycoprotein</keyword>
<comment type="similarity">
    <text evidence="2 8">Belongs to the anoctamin family.</text>
</comment>
<evidence type="ECO:0000256" key="7">
    <source>
        <dbReference type="ARBA" id="ARBA00023180"/>
    </source>
</evidence>
<dbReference type="PANTHER" id="PTHR12308:SF83">
    <property type="entry name" value="ANOCTAMIN"/>
    <property type="match status" value="1"/>
</dbReference>
<evidence type="ECO:0000256" key="5">
    <source>
        <dbReference type="ARBA" id="ARBA00022989"/>
    </source>
</evidence>
<dbReference type="InterPro" id="IPR032394">
    <property type="entry name" value="Anoct_dimer"/>
</dbReference>
<evidence type="ECO:0000313" key="12">
    <source>
        <dbReference type="EMBL" id="KAL3314126.1"/>
    </source>
</evidence>
<dbReference type="GO" id="GO:0005886">
    <property type="term" value="C:plasma membrane"/>
    <property type="evidence" value="ECO:0007669"/>
    <property type="project" value="UniProtKB-SubCell"/>
</dbReference>
<evidence type="ECO:0000256" key="4">
    <source>
        <dbReference type="ARBA" id="ARBA00022692"/>
    </source>
</evidence>
<dbReference type="InterPro" id="IPR007632">
    <property type="entry name" value="Anoctamin"/>
</dbReference>
<reference evidence="12 13" key="1">
    <citation type="submission" date="2024-11" db="EMBL/GenBank/DDBJ databases">
        <title>Adaptive evolution of stress response genes in parasites aligns with host niche diversity.</title>
        <authorList>
            <person name="Hahn C."/>
            <person name="Resl P."/>
        </authorList>
    </citation>
    <scope>NUCLEOTIDE SEQUENCE [LARGE SCALE GENOMIC DNA]</scope>
    <source>
        <strain evidence="12">EGGRZ-B1_66</strain>
        <tissue evidence="12">Body</tissue>
    </source>
</reference>
<dbReference type="PANTHER" id="PTHR12308">
    <property type="entry name" value="ANOCTAMIN"/>
    <property type="match status" value="1"/>
</dbReference>
<feature type="region of interest" description="Disordered" evidence="9">
    <location>
        <begin position="162"/>
        <end position="198"/>
    </location>
</feature>
<feature type="domain" description="Anoctamin dimerisation" evidence="11">
    <location>
        <begin position="194"/>
        <end position="251"/>
    </location>
</feature>
<dbReference type="EMBL" id="JBJKFK010001087">
    <property type="protein sequence ID" value="KAL3314126.1"/>
    <property type="molecule type" value="Genomic_DNA"/>
</dbReference>
<name>A0ABD2Q5Z3_9PLAT</name>
<gene>
    <name evidence="12" type="primary">ANO1_4</name>
    <name evidence="12" type="ORF">Ciccas_007260</name>
</gene>
<evidence type="ECO:0000256" key="3">
    <source>
        <dbReference type="ARBA" id="ARBA00022475"/>
    </source>
</evidence>
<feature type="domain" description="Anoctamin transmembrane" evidence="10">
    <location>
        <begin position="254"/>
        <end position="296"/>
    </location>
</feature>
<evidence type="ECO:0000259" key="11">
    <source>
        <dbReference type="Pfam" id="PF16178"/>
    </source>
</evidence>
<sequence>MTVDSCLARQGELKHRQYKDELKREERFKVDDLIYVKLHAPWAVLISFADVLKIRKPIKRIGGYSRIDEQRRNIFSCFNLSTNEVRPVTLAFTAEFQKSKLYLFDIKKDKQDDFFTLSERSFIVDYLLRRAAANSSMSKANKKFYNLLGIKNPHRKWKESLKAAEEGNGKAHSKKKKDTKHNQEENEEDRDSDDDPESWGITKLLEDKVFIASFPLHEASKKYKIDEYTNTRMMLSQHWASYKKLLKSQPLDYVRLYFGETIGFYFAWLEFYTKWLIPPAVVGIISFISGVYTIFDDPLVRA</sequence>
<evidence type="ECO:0000256" key="1">
    <source>
        <dbReference type="ARBA" id="ARBA00004651"/>
    </source>
</evidence>
<comment type="caution">
    <text evidence="8">Lacks conserved residue(s) required for the propagation of feature annotation.</text>
</comment>
<feature type="transmembrane region" description="Helical" evidence="8">
    <location>
        <begin position="253"/>
        <end position="269"/>
    </location>
</feature>
<dbReference type="Pfam" id="PF04547">
    <property type="entry name" value="Anoctamin"/>
    <property type="match status" value="1"/>
</dbReference>
<feature type="domain" description="Anoctamin dimerisation" evidence="11">
    <location>
        <begin position="22"/>
        <end position="135"/>
    </location>
</feature>
<keyword evidence="5 8" id="KW-1133">Transmembrane helix</keyword>
<accession>A0ABD2Q5Z3</accession>
<keyword evidence="3" id="KW-1003">Cell membrane</keyword>
<keyword evidence="6 8" id="KW-0472">Membrane</keyword>
<evidence type="ECO:0000259" key="10">
    <source>
        <dbReference type="Pfam" id="PF04547"/>
    </source>
</evidence>
<dbReference type="Pfam" id="PF16178">
    <property type="entry name" value="Anoct_dimer"/>
    <property type="match status" value="2"/>
</dbReference>
<dbReference type="AlphaFoldDB" id="A0ABD2Q5Z3"/>
<dbReference type="Proteomes" id="UP001626550">
    <property type="component" value="Unassembled WGS sequence"/>
</dbReference>
<proteinExistence type="inferred from homology"/>
<organism evidence="12 13">
    <name type="scientific">Cichlidogyrus casuarinus</name>
    <dbReference type="NCBI Taxonomy" id="1844966"/>
    <lineage>
        <taxon>Eukaryota</taxon>
        <taxon>Metazoa</taxon>
        <taxon>Spiralia</taxon>
        <taxon>Lophotrochozoa</taxon>
        <taxon>Platyhelminthes</taxon>
        <taxon>Monogenea</taxon>
        <taxon>Monopisthocotylea</taxon>
        <taxon>Dactylogyridea</taxon>
        <taxon>Ancyrocephalidae</taxon>
        <taxon>Cichlidogyrus</taxon>
    </lineage>
</organism>
<evidence type="ECO:0000256" key="9">
    <source>
        <dbReference type="SAM" id="MobiDB-lite"/>
    </source>
</evidence>
<evidence type="ECO:0000256" key="2">
    <source>
        <dbReference type="ARBA" id="ARBA00009671"/>
    </source>
</evidence>
<comment type="caution">
    <text evidence="12">The sequence shown here is derived from an EMBL/GenBank/DDBJ whole genome shotgun (WGS) entry which is preliminary data.</text>
</comment>
<keyword evidence="13" id="KW-1185">Reference proteome</keyword>
<evidence type="ECO:0000313" key="13">
    <source>
        <dbReference type="Proteomes" id="UP001626550"/>
    </source>
</evidence>